<feature type="binding site" evidence="13">
    <location>
        <position position="254"/>
    </location>
    <ligand>
        <name>NADPH</name>
        <dbReference type="ChEBI" id="CHEBI:57783"/>
    </ligand>
</feature>
<dbReference type="NCBIfam" id="NF000942">
    <property type="entry name" value="PRK00094.1-4"/>
    <property type="match status" value="1"/>
</dbReference>
<feature type="binding site" evidence="13">
    <location>
        <position position="190"/>
    </location>
    <ligand>
        <name>sn-glycerol 3-phosphate</name>
        <dbReference type="ChEBI" id="CHEBI:57597"/>
    </ligand>
</feature>
<organism evidence="20 21">
    <name type="scientific">Janibacter hoylei PVAS-1</name>
    <dbReference type="NCBI Taxonomy" id="1210046"/>
    <lineage>
        <taxon>Bacteria</taxon>
        <taxon>Bacillati</taxon>
        <taxon>Actinomycetota</taxon>
        <taxon>Actinomycetes</taxon>
        <taxon>Micrococcales</taxon>
        <taxon>Intrasporangiaceae</taxon>
        <taxon>Janibacter</taxon>
    </lineage>
</organism>
<dbReference type="GO" id="GO:0141153">
    <property type="term" value="F:glycerol-3-phosphate dehydrogenase (NADP+) activity"/>
    <property type="evidence" value="ECO:0007669"/>
    <property type="project" value="RHEA"/>
</dbReference>
<dbReference type="Pfam" id="PF07479">
    <property type="entry name" value="NAD_Gly3P_dh_C"/>
    <property type="match status" value="1"/>
</dbReference>
<evidence type="ECO:0000256" key="17">
    <source>
        <dbReference type="RuleBase" id="RU000437"/>
    </source>
</evidence>
<feature type="binding site" evidence="13">
    <location>
        <position position="135"/>
    </location>
    <ligand>
        <name>sn-glycerol 3-phosphate</name>
        <dbReference type="ChEBI" id="CHEBI:57597"/>
    </ligand>
</feature>
<dbReference type="InterPro" id="IPR011128">
    <property type="entry name" value="G3P_DH_NAD-dep_N"/>
</dbReference>
<evidence type="ECO:0000256" key="6">
    <source>
        <dbReference type="ARBA" id="ARBA00023098"/>
    </source>
</evidence>
<dbReference type="PIRSF" id="PIRSF000114">
    <property type="entry name" value="Glycerol-3-P_dh"/>
    <property type="match status" value="1"/>
</dbReference>
<dbReference type="PANTHER" id="PTHR11728:SF1">
    <property type="entry name" value="GLYCEROL-3-PHOSPHATE DEHYDROGENASE [NAD(+)] 2, CHLOROPLASTIC"/>
    <property type="match status" value="1"/>
</dbReference>
<dbReference type="GO" id="GO:0046167">
    <property type="term" value="P:glycerol-3-phosphate biosynthetic process"/>
    <property type="evidence" value="ECO:0007669"/>
    <property type="project" value="UniProtKB-UniRule"/>
</dbReference>
<evidence type="ECO:0000259" key="18">
    <source>
        <dbReference type="Pfam" id="PF01210"/>
    </source>
</evidence>
<feature type="binding site" evidence="16">
    <location>
        <position position="254"/>
    </location>
    <ligand>
        <name>NAD(+)</name>
        <dbReference type="ChEBI" id="CHEBI:57540"/>
    </ligand>
</feature>
<comment type="pathway">
    <text evidence="13">Membrane lipid metabolism; glycerophospholipid metabolism.</text>
</comment>
<dbReference type="NCBIfam" id="NF000940">
    <property type="entry name" value="PRK00094.1-2"/>
    <property type="match status" value="1"/>
</dbReference>
<reference evidence="20 21" key="1">
    <citation type="journal article" date="2009" name="Int. J. Syst. Evol. Microbiol.">
        <title>Janibacter hoylei sp. nov., Bacillus isronensis sp. nov. and Bacillus aryabhattai sp. nov., isolated from cryotubes used for collecting air from the upper atmosphere.</title>
        <authorList>
            <person name="Shivaji S."/>
            <person name="Chaturvedi P."/>
            <person name="Begum Z."/>
            <person name="Pindi P.K."/>
            <person name="Manorama R."/>
            <person name="Padmanaban D.A."/>
            <person name="Shouche Y.S."/>
            <person name="Pawar S."/>
            <person name="Vaishampayan P."/>
            <person name="Dutt C.B."/>
            <person name="Datta G.N."/>
            <person name="Manchanda R.K."/>
            <person name="Rao U.R."/>
            <person name="Bhargava P.M."/>
            <person name="Narlikar J.V."/>
        </authorList>
    </citation>
    <scope>NUCLEOTIDE SEQUENCE [LARGE SCALE GENOMIC DNA]</scope>
    <source>
        <strain evidence="20 21">PVAS-1</strain>
    </source>
</reference>
<dbReference type="SUPFAM" id="SSF48179">
    <property type="entry name" value="6-phosphogluconate dehydrogenase C-terminal domain-like"/>
    <property type="match status" value="1"/>
</dbReference>
<feature type="binding site" evidence="13">
    <location>
        <position position="254"/>
    </location>
    <ligand>
        <name>sn-glycerol 3-phosphate</name>
        <dbReference type="ChEBI" id="CHEBI:57597"/>
    </ligand>
</feature>
<accession>A0A444B0J9</accession>
<dbReference type="FunFam" id="1.10.1040.10:FF:000001">
    <property type="entry name" value="Glycerol-3-phosphate dehydrogenase [NAD(P)+]"/>
    <property type="match status" value="1"/>
</dbReference>
<evidence type="ECO:0000313" key="20">
    <source>
        <dbReference type="EMBL" id="RWU81850.1"/>
    </source>
</evidence>
<dbReference type="GO" id="GO:0141152">
    <property type="term" value="F:glycerol-3-phosphate dehydrogenase (NAD+) activity"/>
    <property type="evidence" value="ECO:0007669"/>
    <property type="project" value="RHEA"/>
</dbReference>
<keyword evidence="13" id="KW-0963">Cytoplasm</keyword>
<evidence type="ECO:0000256" key="11">
    <source>
        <dbReference type="ARBA" id="ARBA00069372"/>
    </source>
</evidence>
<dbReference type="AlphaFoldDB" id="A0A444B0J9"/>
<keyword evidence="6 13" id="KW-0443">Lipid metabolism</keyword>
<dbReference type="GO" id="GO:0005829">
    <property type="term" value="C:cytosol"/>
    <property type="evidence" value="ECO:0007669"/>
    <property type="project" value="TreeGrafter"/>
</dbReference>
<evidence type="ECO:0000256" key="1">
    <source>
        <dbReference type="ARBA" id="ARBA00011009"/>
    </source>
</evidence>
<comment type="function">
    <text evidence="13">Catalyzes the reduction of the glycolytic intermediate dihydroxyacetone phosphate (DHAP) to sn-glycerol 3-phosphate (G3P), the key precursor for phospholipid synthesis.</text>
</comment>
<keyword evidence="5 13" id="KW-0520">NAD</keyword>
<dbReference type="RefSeq" id="WP_128277434.1">
    <property type="nucleotide sequence ID" value="NZ_PIPF01000013.1"/>
</dbReference>
<dbReference type="HAMAP" id="MF_00394">
    <property type="entry name" value="NAD_Glyc3P_dehydrog"/>
    <property type="match status" value="1"/>
</dbReference>
<dbReference type="UniPathway" id="UPA00940"/>
<comment type="caution">
    <text evidence="20">The sequence shown here is derived from an EMBL/GenBank/DDBJ whole genome shotgun (WGS) entry which is preliminary data.</text>
</comment>
<feature type="binding site" evidence="13">
    <location>
        <position position="280"/>
    </location>
    <ligand>
        <name>NADPH</name>
        <dbReference type="ChEBI" id="CHEBI:57783"/>
    </ligand>
</feature>
<dbReference type="PRINTS" id="PR00077">
    <property type="entry name" value="GPDHDRGNASE"/>
</dbReference>
<dbReference type="Gene3D" id="3.40.50.720">
    <property type="entry name" value="NAD(P)-binding Rossmann-like Domain"/>
    <property type="match status" value="1"/>
</dbReference>
<evidence type="ECO:0000256" key="10">
    <source>
        <dbReference type="ARBA" id="ARBA00066687"/>
    </source>
</evidence>
<keyword evidence="8 13" id="KW-1208">Phospholipid metabolism</keyword>
<dbReference type="PROSITE" id="PS00957">
    <property type="entry name" value="NAD_G3PDH"/>
    <property type="match status" value="1"/>
</dbReference>
<evidence type="ECO:0000259" key="19">
    <source>
        <dbReference type="Pfam" id="PF07479"/>
    </source>
</evidence>
<evidence type="ECO:0000256" key="14">
    <source>
        <dbReference type="PIRSR" id="PIRSR000114-1"/>
    </source>
</evidence>
<name>A0A444B0J9_9MICO</name>
<dbReference type="Proteomes" id="UP000288711">
    <property type="component" value="Unassembled WGS sequence"/>
</dbReference>
<feature type="binding site" evidence="15">
    <location>
        <begin position="254"/>
        <end position="255"/>
    </location>
    <ligand>
        <name>substrate</name>
    </ligand>
</feature>
<feature type="binding site" evidence="13">
    <location>
        <position position="253"/>
    </location>
    <ligand>
        <name>sn-glycerol 3-phosphate</name>
        <dbReference type="ChEBI" id="CHEBI:57597"/>
    </ligand>
</feature>
<feature type="active site" description="Proton acceptor" evidence="13 14">
    <location>
        <position position="190"/>
    </location>
</feature>
<dbReference type="InterPro" id="IPR008927">
    <property type="entry name" value="6-PGluconate_DH-like_C_sf"/>
</dbReference>
<evidence type="ECO:0000256" key="15">
    <source>
        <dbReference type="PIRSR" id="PIRSR000114-2"/>
    </source>
</evidence>
<dbReference type="GO" id="GO:0006650">
    <property type="term" value="P:glycerophospholipid metabolic process"/>
    <property type="evidence" value="ECO:0007669"/>
    <property type="project" value="UniProtKB-UniRule"/>
</dbReference>
<evidence type="ECO:0000256" key="5">
    <source>
        <dbReference type="ARBA" id="ARBA00023027"/>
    </source>
</evidence>
<comment type="subcellular location">
    <subcellularLocation>
        <location evidence="13">Cytoplasm</location>
    </subcellularLocation>
</comment>
<feature type="binding site" evidence="16">
    <location>
        <begin position="8"/>
        <end position="13"/>
    </location>
    <ligand>
        <name>NAD(+)</name>
        <dbReference type="ChEBI" id="CHEBI:57540"/>
    </ligand>
</feature>
<comment type="catalytic activity">
    <reaction evidence="13">
        <text>sn-glycerol 3-phosphate + NAD(+) = dihydroxyacetone phosphate + NADH + H(+)</text>
        <dbReference type="Rhea" id="RHEA:11092"/>
        <dbReference type="ChEBI" id="CHEBI:15378"/>
        <dbReference type="ChEBI" id="CHEBI:57540"/>
        <dbReference type="ChEBI" id="CHEBI:57597"/>
        <dbReference type="ChEBI" id="CHEBI:57642"/>
        <dbReference type="ChEBI" id="CHEBI:57945"/>
        <dbReference type="EC" id="1.1.1.94"/>
    </reaction>
</comment>
<dbReference type="FunFam" id="3.40.50.720:FF:000019">
    <property type="entry name" value="Glycerol-3-phosphate dehydrogenase [NAD(P)+]"/>
    <property type="match status" value="1"/>
</dbReference>
<dbReference type="Pfam" id="PF01210">
    <property type="entry name" value="NAD_Gly3P_dh_N"/>
    <property type="match status" value="1"/>
</dbReference>
<keyword evidence="21" id="KW-1185">Reference proteome</keyword>
<evidence type="ECO:0000313" key="21">
    <source>
        <dbReference type="Proteomes" id="UP000288711"/>
    </source>
</evidence>
<keyword evidence="2 13" id="KW-0444">Lipid biosynthesis</keyword>
<keyword evidence="4 13" id="KW-0560">Oxidoreductase</keyword>
<evidence type="ECO:0000256" key="2">
    <source>
        <dbReference type="ARBA" id="ARBA00022516"/>
    </source>
</evidence>
<feature type="domain" description="Glycerol-3-phosphate dehydrogenase NAD-dependent N-terminal" evidence="18">
    <location>
        <begin position="3"/>
        <end position="159"/>
    </location>
</feature>
<evidence type="ECO:0000256" key="13">
    <source>
        <dbReference type="HAMAP-Rule" id="MF_00394"/>
    </source>
</evidence>
<dbReference type="PANTHER" id="PTHR11728">
    <property type="entry name" value="GLYCEROL-3-PHOSPHATE DEHYDROGENASE"/>
    <property type="match status" value="1"/>
</dbReference>
<comment type="similarity">
    <text evidence="1 13 17">Belongs to the NAD-dependent glycerol-3-phosphate dehydrogenase family.</text>
</comment>
<evidence type="ECO:0000256" key="16">
    <source>
        <dbReference type="PIRSR" id="PIRSR000114-3"/>
    </source>
</evidence>
<comment type="caution">
    <text evidence="13">Lacks conserved residue(s) required for the propagation of feature annotation.</text>
</comment>
<dbReference type="InterPro" id="IPR036291">
    <property type="entry name" value="NAD(P)-bd_dom_sf"/>
</dbReference>
<feature type="binding site" evidence="13">
    <location>
        <position position="243"/>
    </location>
    <ligand>
        <name>sn-glycerol 3-phosphate</name>
        <dbReference type="ChEBI" id="CHEBI:57597"/>
    </ligand>
</feature>
<keyword evidence="3 13" id="KW-0521">NADP</keyword>
<evidence type="ECO:0000256" key="4">
    <source>
        <dbReference type="ARBA" id="ARBA00023002"/>
    </source>
</evidence>
<dbReference type="EMBL" id="PIPF01000013">
    <property type="protein sequence ID" value="RWU81850.1"/>
    <property type="molecule type" value="Genomic_DNA"/>
</dbReference>
<keyword evidence="13" id="KW-0547">Nucleotide-binding</keyword>
<evidence type="ECO:0000256" key="8">
    <source>
        <dbReference type="ARBA" id="ARBA00023264"/>
    </source>
</evidence>
<proteinExistence type="inferred from homology"/>
<feature type="binding site" evidence="15">
    <location>
        <position position="105"/>
    </location>
    <ligand>
        <name>substrate</name>
    </ligand>
</feature>
<feature type="binding site" evidence="13">
    <location>
        <position position="32"/>
    </location>
    <ligand>
        <name>NADPH</name>
        <dbReference type="ChEBI" id="CHEBI:57783"/>
    </ligand>
</feature>
<protein>
    <recommendedName>
        <fullName evidence="11 13">Glycerol-3-phosphate dehydrogenase [NAD(P)+]</fullName>
        <ecNumber evidence="10 13">1.1.1.94</ecNumber>
    </recommendedName>
    <alternativeName>
        <fullName evidence="13">NAD(P)(+)-dependent glycerol-3-phosphate dehydrogenase</fullName>
    </alternativeName>
    <alternativeName>
        <fullName evidence="12 13">NAD(P)H-dependent dihydroxyacetone-phosphate reductase</fullName>
    </alternativeName>
</protein>
<feature type="binding site" evidence="13">
    <location>
        <position position="105"/>
    </location>
    <ligand>
        <name>sn-glycerol 3-phosphate</name>
        <dbReference type="ChEBI" id="CHEBI:57597"/>
    </ligand>
</feature>
<evidence type="ECO:0000256" key="12">
    <source>
        <dbReference type="ARBA" id="ARBA00080511"/>
    </source>
</evidence>
<evidence type="ECO:0000256" key="3">
    <source>
        <dbReference type="ARBA" id="ARBA00022857"/>
    </source>
</evidence>
<dbReference type="EC" id="1.1.1.94" evidence="10 13"/>
<dbReference type="GO" id="GO:0005975">
    <property type="term" value="P:carbohydrate metabolic process"/>
    <property type="evidence" value="ECO:0007669"/>
    <property type="project" value="InterPro"/>
</dbReference>
<feature type="binding site" evidence="13">
    <location>
        <position position="139"/>
    </location>
    <ligand>
        <name>NADPH</name>
        <dbReference type="ChEBI" id="CHEBI:57783"/>
    </ligand>
</feature>
<dbReference type="SUPFAM" id="SSF51735">
    <property type="entry name" value="NAD(P)-binding Rossmann-fold domains"/>
    <property type="match status" value="1"/>
</dbReference>
<evidence type="ECO:0000256" key="9">
    <source>
        <dbReference type="ARBA" id="ARBA00052716"/>
    </source>
</evidence>
<feature type="binding site" evidence="13">
    <location>
        <position position="12"/>
    </location>
    <ligand>
        <name>NADPH</name>
        <dbReference type="ChEBI" id="CHEBI:57783"/>
    </ligand>
</feature>
<evidence type="ECO:0000256" key="7">
    <source>
        <dbReference type="ARBA" id="ARBA00023209"/>
    </source>
</evidence>
<dbReference type="InterPro" id="IPR006109">
    <property type="entry name" value="G3P_DH_NAD-dep_C"/>
</dbReference>
<feature type="binding site" evidence="16">
    <location>
        <position position="139"/>
    </location>
    <ligand>
        <name>NAD(+)</name>
        <dbReference type="ChEBI" id="CHEBI:57540"/>
    </ligand>
</feature>
<feature type="binding site" evidence="13">
    <location>
        <position position="105"/>
    </location>
    <ligand>
        <name>NADPH</name>
        <dbReference type="ChEBI" id="CHEBI:57783"/>
    </ligand>
</feature>
<feature type="binding site" evidence="13">
    <location>
        <position position="33"/>
    </location>
    <ligand>
        <name>NADPH</name>
        <dbReference type="ChEBI" id="CHEBI:57783"/>
    </ligand>
</feature>
<dbReference type="Gene3D" id="1.10.1040.10">
    <property type="entry name" value="N-(1-d-carboxylethyl)-l-norvaline Dehydrogenase, domain 2"/>
    <property type="match status" value="1"/>
</dbReference>
<feature type="binding site" evidence="13">
    <location>
        <position position="255"/>
    </location>
    <ligand>
        <name>sn-glycerol 3-phosphate</name>
        <dbReference type="ChEBI" id="CHEBI:57597"/>
    </ligand>
</feature>
<feature type="domain" description="Glycerol-3-phosphate dehydrogenase NAD-dependent C-terminal" evidence="19">
    <location>
        <begin position="179"/>
        <end position="318"/>
    </location>
</feature>
<dbReference type="InterPro" id="IPR006168">
    <property type="entry name" value="G3P_DH_NAD-dep"/>
</dbReference>
<feature type="binding site" evidence="13">
    <location>
        <position position="48"/>
    </location>
    <ligand>
        <name>NADPH</name>
        <dbReference type="ChEBI" id="CHEBI:57783"/>
    </ligand>
</feature>
<comment type="catalytic activity">
    <reaction evidence="9">
        <text>sn-glycerol 3-phosphate + NADP(+) = dihydroxyacetone phosphate + NADPH + H(+)</text>
        <dbReference type="Rhea" id="RHEA:11096"/>
        <dbReference type="ChEBI" id="CHEBI:15378"/>
        <dbReference type="ChEBI" id="CHEBI:57597"/>
        <dbReference type="ChEBI" id="CHEBI:57642"/>
        <dbReference type="ChEBI" id="CHEBI:57783"/>
        <dbReference type="ChEBI" id="CHEBI:58349"/>
        <dbReference type="EC" id="1.1.1.94"/>
    </reaction>
    <physiologicalReaction direction="right-to-left" evidence="9">
        <dbReference type="Rhea" id="RHEA:11098"/>
    </physiologicalReaction>
</comment>
<gene>
    <name evidence="13" type="primary">gpsA</name>
    <name evidence="20" type="ORF">CWN80_13770</name>
</gene>
<dbReference type="GO" id="GO:0008654">
    <property type="term" value="P:phospholipid biosynthetic process"/>
    <property type="evidence" value="ECO:0007669"/>
    <property type="project" value="UniProtKB-KW"/>
</dbReference>
<dbReference type="GO" id="GO:0046168">
    <property type="term" value="P:glycerol-3-phosphate catabolic process"/>
    <property type="evidence" value="ECO:0007669"/>
    <property type="project" value="InterPro"/>
</dbReference>
<dbReference type="GO" id="GO:0051287">
    <property type="term" value="F:NAD binding"/>
    <property type="evidence" value="ECO:0007669"/>
    <property type="project" value="InterPro"/>
</dbReference>
<keyword evidence="7 13" id="KW-0594">Phospholipid biosynthesis</keyword>
<sequence length="332" mass="34375">MTQIAVFGAGSWGTAFASILAAGDNDVRVWGRRQGLVDQLNAGVNDDYLPGVALPSRISASTDPAEVTDGAEIVVLSVPSQSLRDNLTGWAPLLGQDKIVVSLMKGIELGTTKRMSQVIHEVAGIPAERIAVVSGPNLAREIVQQQPAATVVACPDVDAATSVAAACSTSFFRPYTSTDVVGVELGGAVKNVIALAVGMAAGLGFGDNTKASIITRGLAETTRLAMALGADPRTMAGLAGVGDLIATCMSPLSRNHSFGVKLGEGLSVAEVTEQTRQTAEGVKSCASILDLARAHGVEVPITEQVTRVVHEGVSPRDMEGVLLSRARKHETE</sequence>
<dbReference type="InterPro" id="IPR013328">
    <property type="entry name" value="6PGD_dom2"/>
</dbReference>
<feature type="binding site" evidence="13">
    <location>
        <position position="11"/>
    </location>
    <ligand>
        <name>NADPH</name>
        <dbReference type="ChEBI" id="CHEBI:57783"/>
    </ligand>
</feature>